<reference evidence="10" key="1">
    <citation type="submission" date="2018-11" db="EMBL/GenBank/DDBJ databases">
        <authorList>
            <consortium name="Pathogen Informatics"/>
        </authorList>
    </citation>
    <scope>NUCLEOTIDE SEQUENCE</scope>
</reference>
<evidence type="ECO:0000256" key="5">
    <source>
        <dbReference type="ARBA" id="ARBA00022741"/>
    </source>
</evidence>
<evidence type="ECO:0000256" key="4">
    <source>
        <dbReference type="ARBA" id="ARBA00022737"/>
    </source>
</evidence>
<dbReference type="PANTHER" id="PTHR24416">
    <property type="entry name" value="TYROSINE-PROTEIN KINASE RECEPTOR"/>
    <property type="match status" value="1"/>
</dbReference>
<comment type="caution">
    <text evidence="10">The sequence shown here is derived from an EMBL/GenBank/DDBJ whole genome shotgun (WGS) entry which is preliminary data.</text>
</comment>
<keyword evidence="4" id="KW-0677">Repeat</keyword>
<keyword evidence="8" id="KW-0472">Membrane</keyword>
<organism evidence="10 11">
    <name type="scientific">Protopolystoma xenopodis</name>
    <dbReference type="NCBI Taxonomy" id="117903"/>
    <lineage>
        <taxon>Eukaryota</taxon>
        <taxon>Metazoa</taxon>
        <taxon>Spiralia</taxon>
        <taxon>Lophotrochozoa</taxon>
        <taxon>Platyhelminthes</taxon>
        <taxon>Monogenea</taxon>
        <taxon>Polyopisthocotylea</taxon>
        <taxon>Polystomatidea</taxon>
        <taxon>Polystomatidae</taxon>
        <taxon>Protopolystoma</taxon>
    </lineage>
</organism>
<gene>
    <name evidence="10" type="ORF">PXEA_LOCUS33862</name>
</gene>
<dbReference type="Proteomes" id="UP000784294">
    <property type="component" value="Unassembled WGS sequence"/>
</dbReference>
<dbReference type="InterPro" id="IPR000719">
    <property type="entry name" value="Prot_kinase_dom"/>
</dbReference>
<keyword evidence="3" id="KW-0732">Signal</keyword>
<keyword evidence="6" id="KW-0067">ATP-binding</keyword>
<dbReference type="InterPro" id="IPR011009">
    <property type="entry name" value="Kinase-like_dom_sf"/>
</dbReference>
<dbReference type="OrthoDB" id="98077at2759"/>
<evidence type="ECO:0000313" key="11">
    <source>
        <dbReference type="Proteomes" id="UP000784294"/>
    </source>
</evidence>
<dbReference type="Gene3D" id="1.10.510.10">
    <property type="entry name" value="Transferase(Phosphotransferase) domain 1"/>
    <property type="match status" value="1"/>
</dbReference>
<evidence type="ECO:0000259" key="9">
    <source>
        <dbReference type="PROSITE" id="PS50011"/>
    </source>
</evidence>
<dbReference type="PANTHER" id="PTHR24416:SF525">
    <property type="entry name" value="INSULIN-LIKE RECEPTOR"/>
    <property type="match status" value="1"/>
</dbReference>
<dbReference type="PROSITE" id="PS50011">
    <property type="entry name" value="PROTEIN_KINASE_DOM"/>
    <property type="match status" value="1"/>
</dbReference>
<evidence type="ECO:0000256" key="2">
    <source>
        <dbReference type="ARBA" id="ARBA00022692"/>
    </source>
</evidence>
<keyword evidence="2" id="KW-0812">Transmembrane</keyword>
<evidence type="ECO:0000256" key="7">
    <source>
        <dbReference type="ARBA" id="ARBA00022989"/>
    </source>
</evidence>
<dbReference type="GO" id="GO:0004714">
    <property type="term" value="F:transmembrane receptor protein tyrosine kinase activity"/>
    <property type="evidence" value="ECO:0007669"/>
    <property type="project" value="TreeGrafter"/>
</dbReference>
<dbReference type="InterPro" id="IPR050122">
    <property type="entry name" value="RTK"/>
</dbReference>
<evidence type="ECO:0000256" key="1">
    <source>
        <dbReference type="ARBA" id="ARBA00004479"/>
    </source>
</evidence>
<keyword evidence="5" id="KW-0547">Nucleotide-binding</keyword>
<keyword evidence="11" id="KW-1185">Reference proteome</keyword>
<keyword evidence="7" id="KW-1133">Transmembrane helix</keyword>
<evidence type="ECO:0000313" key="10">
    <source>
        <dbReference type="EMBL" id="VEL40422.1"/>
    </source>
</evidence>
<feature type="domain" description="Protein kinase" evidence="9">
    <location>
        <begin position="1"/>
        <end position="118"/>
    </location>
</feature>
<dbReference type="GO" id="GO:0043235">
    <property type="term" value="C:receptor complex"/>
    <property type="evidence" value="ECO:0007669"/>
    <property type="project" value="TreeGrafter"/>
</dbReference>
<dbReference type="SMART" id="SM00219">
    <property type="entry name" value="TyrKc"/>
    <property type="match status" value="1"/>
</dbReference>
<dbReference type="GO" id="GO:0005524">
    <property type="term" value="F:ATP binding"/>
    <property type="evidence" value="ECO:0007669"/>
    <property type="project" value="UniProtKB-KW"/>
</dbReference>
<dbReference type="InterPro" id="IPR001245">
    <property type="entry name" value="Ser-Thr/Tyr_kinase_cat_dom"/>
</dbReference>
<proteinExistence type="predicted"/>
<dbReference type="AlphaFoldDB" id="A0A448XMU5"/>
<accession>A0A448XMU5</accession>
<protein>
    <recommendedName>
        <fullName evidence="9">Protein kinase domain-containing protein</fullName>
    </recommendedName>
</protein>
<dbReference type="GO" id="GO:0005886">
    <property type="term" value="C:plasma membrane"/>
    <property type="evidence" value="ECO:0007669"/>
    <property type="project" value="TreeGrafter"/>
</dbReference>
<comment type="subcellular location">
    <subcellularLocation>
        <location evidence="1">Membrane</location>
        <topology evidence="1">Single-pass type I membrane protein</topology>
    </subcellularLocation>
</comment>
<evidence type="ECO:0000256" key="8">
    <source>
        <dbReference type="ARBA" id="ARBA00023136"/>
    </source>
</evidence>
<name>A0A448XMU5_9PLAT</name>
<dbReference type="InterPro" id="IPR020635">
    <property type="entry name" value="Tyr_kinase_cat_dom"/>
</dbReference>
<dbReference type="SUPFAM" id="SSF56112">
    <property type="entry name" value="Protein kinase-like (PK-like)"/>
    <property type="match status" value="1"/>
</dbReference>
<dbReference type="Pfam" id="PF07714">
    <property type="entry name" value="PK_Tyr_Ser-Thr"/>
    <property type="match status" value="1"/>
</dbReference>
<sequence length="118" mass="13575">MACRNCLVDSRLVVKIGDFGLCRDIYEHNYYLKKGRGRLPVRWMAPESLRSAYFTSQSDQVFFFTTRSYGVVLWEITTMACLPYGGMSHEEVIHYVVNGNTLVTNGPPINCPRLLWMT</sequence>
<evidence type="ECO:0000256" key="3">
    <source>
        <dbReference type="ARBA" id="ARBA00022729"/>
    </source>
</evidence>
<dbReference type="EMBL" id="CAAALY010264825">
    <property type="protein sequence ID" value="VEL40422.1"/>
    <property type="molecule type" value="Genomic_DNA"/>
</dbReference>
<evidence type="ECO:0000256" key="6">
    <source>
        <dbReference type="ARBA" id="ARBA00022840"/>
    </source>
</evidence>
<dbReference type="GO" id="GO:0007169">
    <property type="term" value="P:cell surface receptor protein tyrosine kinase signaling pathway"/>
    <property type="evidence" value="ECO:0007669"/>
    <property type="project" value="TreeGrafter"/>
</dbReference>